<gene>
    <name evidence="2" type="ORF">K8F61_02725</name>
</gene>
<organism evidence="2 3">
    <name type="scientific">Microbacterium resistens</name>
    <dbReference type="NCBI Taxonomy" id="156977"/>
    <lineage>
        <taxon>Bacteria</taxon>
        <taxon>Bacillati</taxon>
        <taxon>Actinomycetota</taxon>
        <taxon>Actinomycetes</taxon>
        <taxon>Micrococcales</taxon>
        <taxon>Microbacteriaceae</taxon>
        <taxon>Microbacterium</taxon>
    </lineage>
</organism>
<dbReference type="InterPro" id="IPR007076">
    <property type="entry name" value="TfoX_N"/>
</dbReference>
<dbReference type="RefSeq" id="WP_067244151.1">
    <property type="nucleotide sequence ID" value="NZ_CP082781.1"/>
</dbReference>
<protein>
    <submittedName>
        <fullName evidence="2">TfoX/Sxy family protein</fullName>
    </submittedName>
</protein>
<evidence type="ECO:0000259" key="1">
    <source>
        <dbReference type="Pfam" id="PF04993"/>
    </source>
</evidence>
<dbReference type="SUPFAM" id="SSF159894">
    <property type="entry name" value="YgaC/TfoX-N like"/>
    <property type="match status" value="1"/>
</dbReference>
<keyword evidence="3" id="KW-1185">Reference proteome</keyword>
<evidence type="ECO:0000313" key="2">
    <source>
        <dbReference type="EMBL" id="UGS27144.1"/>
    </source>
</evidence>
<sequence length="120" mass="13108">MDEAGTELADRVRALLADEPTLEEKRMFGSRVFMVNDRILVGARRGGVLLVRLSDEHGEELVTRPEARVAVMGARSMGTRWLDVDTTGFGDAELMFWIDAAREDNAAPSRGPDGSDDGEG</sequence>
<dbReference type="EMBL" id="CP082781">
    <property type="protein sequence ID" value="UGS27144.1"/>
    <property type="molecule type" value="Genomic_DNA"/>
</dbReference>
<reference evidence="2 3" key="1">
    <citation type="submission" date="2023-01" db="EMBL/GenBank/DDBJ databases">
        <title>Characterization of estradiol degrading bacteria Microbacterium sp. MZT7 and reveal degrading genes through genome analysis.</title>
        <authorList>
            <person name="Hao P."/>
            <person name="Gao Y."/>
        </authorList>
    </citation>
    <scope>NUCLEOTIDE SEQUENCE [LARGE SCALE GENOMIC DNA]</scope>
    <source>
        <strain evidence="2 3">MZT7</strain>
    </source>
</reference>
<accession>A0ABY3RSW1</accession>
<name>A0ABY3RSW1_9MICO</name>
<dbReference type="Proteomes" id="UP001199642">
    <property type="component" value="Chromosome"/>
</dbReference>
<feature type="domain" description="TfoX N-terminal" evidence="1">
    <location>
        <begin position="15"/>
        <end position="101"/>
    </location>
</feature>
<proteinExistence type="predicted"/>
<dbReference type="Pfam" id="PF04993">
    <property type="entry name" value="TfoX_N"/>
    <property type="match status" value="1"/>
</dbReference>
<evidence type="ECO:0000313" key="3">
    <source>
        <dbReference type="Proteomes" id="UP001199642"/>
    </source>
</evidence>